<dbReference type="SUPFAM" id="SSF48452">
    <property type="entry name" value="TPR-like"/>
    <property type="match status" value="1"/>
</dbReference>
<dbReference type="Proteomes" id="UP000482800">
    <property type="component" value="Unassembled WGS sequence"/>
</dbReference>
<feature type="repeat" description="TPR" evidence="1">
    <location>
        <begin position="657"/>
        <end position="690"/>
    </location>
</feature>
<dbReference type="PRINTS" id="PR00364">
    <property type="entry name" value="DISEASERSIST"/>
</dbReference>
<accession>A0A6V8KJD0</accession>
<dbReference type="AlphaFoldDB" id="A0A6V8KJD0"/>
<evidence type="ECO:0000256" key="2">
    <source>
        <dbReference type="SAM" id="Phobius"/>
    </source>
</evidence>
<dbReference type="InterPro" id="IPR019734">
    <property type="entry name" value="TPR_rpt"/>
</dbReference>
<keyword evidence="2" id="KW-0472">Membrane</keyword>
<feature type="transmembrane region" description="Helical" evidence="2">
    <location>
        <begin position="12"/>
        <end position="35"/>
    </location>
</feature>
<dbReference type="PANTHER" id="PTHR47691:SF3">
    <property type="entry name" value="HTH-TYPE TRANSCRIPTIONAL REGULATOR RV0890C-RELATED"/>
    <property type="match status" value="1"/>
</dbReference>
<dbReference type="InterPro" id="IPR027417">
    <property type="entry name" value="P-loop_NTPase"/>
</dbReference>
<reference evidence="3 4" key="2">
    <citation type="submission" date="2020-03" db="EMBL/GenBank/DDBJ databases">
        <authorList>
            <person name="Ichikawa N."/>
            <person name="Kimura A."/>
            <person name="Kitahashi Y."/>
            <person name="Uohara A."/>
        </authorList>
    </citation>
    <scope>NUCLEOTIDE SEQUENCE [LARGE SCALE GENOMIC DNA]</scope>
    <source>
        <strain evidence="3 4">NBRC 108639</strain>
    </source>
</reference>
<feature type="repeat" description="TPR" evidence="1">
    <location>
        <begin position="617"/>
        <end position="650"/>
    </location>
</feature>
<feature type="transmembrane region" description="Helical" evidence="2">
    <location>
        <begin position="47"/>
        <end position="66"/>
    </location>
</feature>
<sequence length="741" mass="79185">MPVRAGNGLSSWRVRIGWGLLSWAVLIVCVALPVWAVTSGDLNEAAGWANVLALPITGLGLVLVFADQRRAGAAPAGAAAAVPRQLPLDVDGFTGRDAELAALDAVAGTRARGRGAGVPLVVLCGTAGVGKSALAVHWAHRVADRFPDGHLFVNLRGFDPSGAALEPGEALRGFLDALAVPPERIPVGLDAQAALYRSLLADRRMLVLLDNARSVEQVRPLLPGTARCLVVVTSRSQMGGLAAAGAHPVTVDLLTEGDARRLLALRCGTGRAAAEPEALQALVDLCARLPLALAVVAARAATHPAFPLAELAAELSGLPHRLDAFSGGDPTTDLRALFDWSSRTLSPPAERLFRSLGLHPGPEISAAAAASLAAIPRREARSALAELTRAHLLVEHRPGRYGFHDLLRSYAAERARDVERAAVTRRMLDHYLHSAHAAARLLNPVRVPIALDPPCAGVAPESPEGHRRALEWFAAEHPVLLALVQQALAGGLDAYTWRLAWTMWTFLEWQGHWHDLAATQSAALRAADRLADPATQAWAHRLLGRAYTHLRRYDDAAGQLAQALAGYEAGRDTAGQAHTHVYLAQLAGQREDHDTAIVHASRALALFPEAEDDSGKADALNVLGTSHARLGQYDEALAACQRALTVFQRLDNRYGEAYTWEGLGYAHHRRGGHDEALSCYGHALRLFQELGDRHREAIVLARLGDTHHATGEHAAAGQAWEAAAALLRDIDPAEAARLRER</sequence>
<evidence type="ECO:0000313" key="4">
    <source>
        <dbReference type="Proteomes" id="UP000482800"/>
    </source>
</evidence>
<evidence type="ECO:0000313" key="3">
    <source>
        <dbReference type="EMBL" id="GFJ83974.1"/>
    </source>
</evidence>
<keyword evidence="4" id="KW-1185">Reference proteome</keyword>
<organism evidence="3 4">
    <name type="scientific">Phytohabitans houttuyneae</name>
    <dbReference type="NCBI Taxonomy" id="1076126"/>
    <lineage>
        <taxon>Bacteria</taxon>
        <taxon>Bacillati</taxon>
        <taxon>Actinomycetota</taxon>
        <taxon>Actinomycetes</taxon>
        <taxon>Micromonosporales</taxon>
        <taxon>Micromonosporaceae</taxon>
    </lineage>
</organism>
<name>A0A6V8KJD0_9ACTN</name>
<dbReference type="EMBL" id="BLPF01000003">
    <property type="protein sequence ID" value="GFJ83974.1"/>
    <property type="molecule type" value="Genomic_DNA"/>
</dbReference>
<dbReference type="PANTHER" id="PTHR47691">
    <property type="entry name" value="REGULATOR-RELATED"/>
    <property type="match status" value="1"/>
</dbReference>
<dbReference type="PROSITE" id="PS50005">
    <property type="entry name" value="TPR"/>
    <property type="match status" value="2"/>
</dbReference>
<evidence type="ECO:0000256" key="1">
    <source>
        <dbReference type="PROSITE-ProRule" id="PRU00339"/>
    </source>
</evidence>
<dbReference type="InterPro" id="IPR011990">
    <property type="entry name" value="TPR-like_helical_dom_sf"/>
</dbReference>
<dbReference type="Gene3D" id="3.40.50.300">
    <property type="entry name" value="P-loop containing nucleotide triphosphate hydrolases"/>
    <property type="match status" value="1"/>
</dbReference>
<dbReference type="GO" id="GO:0043531">
    <property type="term" value="F:ADP binding"/>
    <property type="evidence" value="ECO:0007669"/>
    <property type="project" value="InterPro"/>
</dbReference>
<reference evidence="3 4" key="1">
    <citation type="submission" date="2020-03" db="EMBL/GenBank/DDBJ databases">
        <title>Whole genome shotgun sequence of Phytohabitans houttuyneae NBRC 108639.</title>
        <authorList>
            <person name="Komaki H."/>
            <person name="Tamura T."/>
        </authorList>
    </citation>
    <scope>NUCLEOTIDE SEQUENCE [LARGE SCALE GENOMIC DNA]</scope>
    <source>
        <strain evidence="3 4">NBRC 108639</strain>
    </source>
</reference>
<keyword evidence="2" id="KW-1133">Transmembrane helix</keyword>
<protein>
    <submittedName>
        <fullName evidence="3">Uncharacterized protein</fullName>
    </submittedName>
</protein>
<dbReference type="SMART" id="SM00028">
    <property type="entry name" value="TPR"/>
    <property type="match status" value="5"/>
</dbReference>
<keyword evidence="1" id="KW-0802">TPR repeat</keyword>
<dbReference type="SUPFAM" id="SSF52540">
    <property type="entry name" value="P-loop containing nucleoside triphosphate hydrolases"/>
    <property type="match status" value="1"/>
</dbReference>
<keyword evidence="2" id="KW-0812">Transmembrane</keyword>
<dbReference type="RefSeq" id="WP_173067083.1">
    <property type="nucleotide sequence ID" value="NZ_BAABGO010000038.1"/>
</dbReference>
<comment type="caution">
    <text evidence="3">The sequence shown here is derived from an EMBL/GenBank/DDBJ whole genome shotgun (WGS) entry which is preliminary data.</text>
</comment>
<gene>
    <name evidence="3" type="ORF">Phou_081540</name>
</gene>
<dbReference type="Gene3D" id="1.25.40.10">
    <property type="entry name" value="Tetratricopeptide repeat domain"/>
    <property type="match status" value="1"/>
</dbReference>
<proteinExistence type="predicted"/>
<dbReference type="Pfam" id="PF13424">
    <property type="entry name" value="TPR_12"/>
    <property type="match status" value="2"/>
</dbReference>